<evidence type="ECO:0000256" key="1">
    <source>
        <dbReference type="SAM" id="Phobius"/>
    </source>
</evidence>
<feature type="transmembrane region" description="Helical" evidence="1">
    <location>
        <begin position="117"/>
        <end position="138"/>
    </location>
</feature>
<keyword evidence="1" id="KW-1133">Transmembrane helix</keyword>
<keyword evidence="3" id="KW-1185">Reference proteome</keyword>
<feature type="transmembrane region" description="Helical" evidence="1">
    <location>
        <begin position="65"/>
        <end position="83"/>
    </location>
</feature>
<protein>
    <submittedName>
        <fullName evidence="2">DUF3267 domain-containing protein</fullName>
    </submittedName>
</protein>
<dbReference type="Proteomes" id="UP000470082">
    <property type="component" value="Unassembled WGS sequence"/>
</dbReference>
<feature type="transmembrane region" description="Helical" evidence="1">
    <location>
        <begin position="95"/>
        <end position="112"/>
    </location>
</feature>
<dbReference type="RefSeq" id="WP_154461622.1">
    <property type="nucleotide sequence ID" value="NZ_JAQYTQ010000106.1"/>
</dbReference>
<dbReference type="AlphaFoldDB" id="A0A7X2N4P1"/>
<name>A0A7X2N4P1_9FIRM</name>
<proteinExistence type="predicted"/>
<evidence type="ECO:0000313" key="3">
    <source>
        <dbReference type="Proteomes" id="UP000470082"/>
    </source>
</evidence>
<dbReference type="EMBL" id="VUMM01000034">
    <property type="protein sequence ID" value="MSS02429.1"/>
    <property type="molecule type" value="Genomic_DNA"/>
</dbReference>
<comment type="caution">
    <text evidence="2">The sequence shown here is derived from an EMBL/GenBank/DDBJ whole genome shotgun (WGS) entry which is preliminary data.</text>
</comment>
<reference evidence="2 3" key="1">
    <citation type="submission" date="2019-08" db="EMBL/GenBank/DDBJ databases">
        <title>In-depth cultivation of the pig gut microbiome towards novel bacterial diversity and tailored functional studies.</title>
        <authorList>
            <person name="Wylensek D."/>
            <person name="Hitch T.C.A."/>
            <person name="Clavel T."/>
        </authorList>
    </citation>
    <scope>NUCLEOTIDE SEQUENCE [LARGE SCALE GENOMIC DNA]</scope>
    <source>
        <strain evidence="2 3">LKV-178-WT-2G</strain>
    </source>
</reference>
<dbReference type="Pfam" id="PF11667">
    <property type="entry name" value="DUF3267"/>
    <property type="match status" value="1"/>
</dbReference>
<accession>A0A7X2N4P1</accession>
<keyword evidence="1" id="KW-0472">Membrane</keyword>
<keyword evidence="1" id="KW-0812">Transmembrane</keyword>
<evidence type="ECO:0000313" key="2">
    <source>
        <dbReference type="EMBL" id="MSS02429.1"/>
    </source>
</evidence>
<gene>
    <name evidence="2" type="ORF">FYJ50_10140</name>
</gene>
<feature type="transmembrane region" description="Helical" evidence="1">
    <location>
        <begin position="39"/>
        <end position="58"/>
    </location>
</feature>
<organism evidence="2 3">
    <name type="scientific">Floccifex porci</name>
    <dbReference type="NCBI Taxonomy" id="2606629"/>
    <lineage>
        <taxon>Bacteria</taxon>
        <taxon>Bacillati</taxon>
        <taxon>Bacillota</taxon>
        <taxon>Erysipelotrichia</taxon>
        <taxon>Erysipelotrichales</taxon>
        <taxon>Erysipelotrichaceae</taxon>
        <taxon>Floccifex</taxon>
    </lineage>
</organism>
<sequence>MELIVKGRFNGDVNSLPSGQLKNHPDATCFKEFENFNTFSLVMNILSLFLLIGLYLLMCLRIHGLASLFNAGTILSIVCMIPHEFLHAICFRETVYLYIGKGLFFVSGIEVMSKKRFIFMSLLPNIVFGFLPFLLFMIDPSHTILGALGLFSISAGIGDYYNVFNALTQVPKNGKCFMEKHHTYWFV</sequence>
<dbReference type="InterPro" id="IPR021683">
    <property type="entry name" value="DUF3267"/>
</dbReference>
<feature type="transmembrane region" description="Helical" evidence="1">
    <location>
        <begin position="144"/>
        <end position="163"/>
    </location>
</feature>